<dbReference type="InterPro" id="IPR051537">
    <property type="entry name" value="DNA_Adenine_Mtase"/>
</dbReference>
<evidence type="ECO:0000313" key="11">
    <source>
        <dbReference type="EMBL" id="QDT91744.1"/>
    </source>
</evidence>
<dbReference type="AlphaFoldDB" id="A0A517VFG4"/>
<dbReference type="InterPro" id="IPR003356">
    <property type="entry name" value="DNA_methylase_A-5"/>
</dbReference>
<dbReference type="GO" id="GO:0032259">
    <property type="term" value="P:methylation"/>
    <property type="evidence" value="ECO:0007669"/>
    <property type="project" value="UniProtKB-KW"/>
</dbReference>
<dbReference type="OrthoDB" id="9814572at2"/>
<protein>
    <recommendedName>
        <fullName evidence="2">site-specific DNA-methyltransferase (adenine-specific)</fullName>
        <ecNumber evidence="2">2.1.1.72</ecNumber>
    </recommendedName>
</protein>
<evidence type="ECO:0000256" key="6">
    <source>
        <dbReference type="ARBA" id="ARBA00022747"/>
    </source>
</evidence>
<dbReference type="SUPFAM" id="SSF53335">
    <property type="entry name" value="S-adenosyl-L-methionine-dependent methyltransferases"/>
    <property type="match status" value="1"/>
</dbReference>
<proteinExistence type="inferred from homology"/>
<dbReference type="InterPro" id="IPR002052">
    <property type="entry name" value="DNA_methylase_N6_adenine_CS"/>
</dbReference>
<gene>
    <name evidence="11" type="ORF">Pan161_34070</name>
</gene>
<keyword evidence="6" id="KW-0680">Restriction system</keyword>
<name>A0A517VFG4_9PLAN</name>
<evidence type="ECO:0000256" key="2">
    <source>
        <dbReference type="ARBA" id="ARBA00011900"/>
    </source>
</evidence>
<sequence>MANGNGKQSDSVSQSEINGILWKACDTFRGAVDPSEYKNYILVMLFVKYISDVWQDHYAKLVEEFGDPKSKTAKERIHRKLKRERFVLPAHCTFETLYEQRNAANIGEVINTVLDEIEDSNKEKLEGVFRNIDFNSEASLGQTKERNVRLKSLLEDFTDPRLDLRPSRVGTMDVIGNAYEYLIGRFAANAGKKAGEFYTPPEVSQLLARLVDPQPGERICDPACGSGSLLIKCGQQVGTKDFSLWGQENIGATWALSKMNMFLHGMDNARIEWGDTIRNPKLLSDDKLMKFEVVVANPPFSLDKWGQDEAGADHYNRFHRGVPPKSKGDYAFISHMIETITETSGRVGVVVPHGVLFRGSSEGKIRKQLIEENLLDAVVGLPANLFYGTGIPAAILVFRKQKSDKSVLFIDASREYDDAKTQNRLADEHIEKIVATYKARENADKYAYVADFDEIEENDFNLNIPRYVDTFEEEEEIDIRAVQEEIDDLDTELAQVQEQMQGYLKELGW</sequence>
<dbReference type="NCBIfam" id="TIGR00497">
    <property type="entry name" value="hsdM"/>
    <property type="match status" value="1"/>
</dbReference>
<feature type="domain" description="DNA methylase adenine-specific" evidence="9">
    <location>
        <begin position="172"/>
        <end position="475"/>
    </location>
</feature>
<dbReference type="GO" id="GO:0003677">
    <property type="term" value="F:DNA binding"/>
    <property type="evidence" value="ECO:0007669"/>
    <property type="project" value="InterPro"/>
</dbReference>
<dbReference type="InterPro" id="IPR004546">
    <property type="entry name" value="Restrct_endonuc_T1M"/>
</dbReference>
<dbReference type="PANTHER" id="PTHR42933">
    <property type="entry name" value="SLR6095 PROTEIN"/>
    <property type="match status" value="1"/>
</dbReference>
<keyword evidence="4 11" id="KW-0808">Transferase</keyword>
<dbReference type="EMBL" id="CP036343">
    <property type="protein sequence ID" value="QDT91744.1"/>
    <property type="molecule type" value="Genomic_DNA"/>
</dbReference>
<feature type="coiled-coil region" evidence="8">
    <location>
        <begin position="472"/>
        <end position="506"/>
    </location>
</feature>
<keyword evidence="8" id="KW-0175">Coiled coil</keyword>
<dbReference type="Proteomes" id="UP000316855">
    <property type="component" value="Chromosome"/>
</dbReference>
<dbReference type="KEGG" id="gax:Pan161_34070"/>
<feature type="domain" description="N6 adenine-specific DNA methyltransferase N-terminal" evidence="10">
    <location>
        <begin position="20"/>
        <end position="157"/>
    </location>
</feature>
<evidence type="ECO:0000313" key="12">
    <source>
        <dbReference type="Proteomes" id="UP000316855"/>
    </source>
</evidence>
<dbReference type="RefSeq" id="WP_145228671.1">
    <property type="nucleotide sequence ID" value="NZ_CP036343.1"/>
</dbReference>
<dbReference type="PROSITE" id="PS00092">
    <property type="entry name" value="N6_MTASE"/>
    <property type="match status" value="1"/>
</dbReference>
<accession>A0A517VFG4</accession>
<comment type="catalytic activity">
    <reaction evidence="7">
        <text>a 2'-deoxyadenosine in DNA + S-adenosyl-L-methionine = an N(6)-methyl-2'-deoxyadenosine in DNA + S-adenosyl-L-homocysteine + H(+)</text>
        <dbReference type="Rhea" id="RHEA:15197"/>
        <dbReference type="Rhea" id="RHEA-COMP:12418"/>
        <dbReference type="Rhea" id="RHEA-COMP:12419"/>
        <dbReference type="ChEBI" id="CHEBI:15378"/>
        <dbReference type="ChEBI" id="CHEBI:57856"/>
        <dbReference type="ChEBI" id="CHEBI:59789"/>
        <dbReference type="ChEBI" id="CHEBI:90615"/>
        <dbReference type="ChEBI" id="CHEBI:90616"/>
        <dbReference type="EC" id="2.1.1.72"/>
    </reaction>
</comment>
<keyword evidence="12" id="KW-1185">Reference proteome</keyword>
<dbReference type="EC" id="2.1.1.72" evidence="2"/>
<evidence type="ECO:0000259" key="9">
    <source>
        <dbReference type="Pfam" id="PF02384"/>
    </source>
</evidence>
<evidence type="ECO:0000256" key="4">
    <source>
        <dbReference type="ARBA" id="ARBA00022679"/>
    </source>
</evidence>
<dbReference type="REBASE" id="356245">
    <property type="entry name" value="M.PbaPan161ORF34070P"/>
</dbReference>
<dbReference type="Pfam" id="PF12161">
    <property type="entry name" value="HsdM_N"/>
    <property type="match status" value="1"/>
</dbReference>
<evidence type="ECO:0000256" key="3">
    <source>
        <dbReference type="ARBA" id="ARBA00022603"/>
    </source>
</evidence>
<evidence type="ECO:0000256" key="7">
    <source>
        <dbReference type="ARBA" id="ARBA00047942"/>
    </source>
</evidence>
<dbReference type="GO" id="GO:0009307">
    <property type="term" value="P:DNA restriction-modification system"/>
    <property type="evidence" value="ECO:0007669"/>
    <property type="project" value="UniProtKB-KW"/>
</dbReference>
<dbReference type="Pfam" id="PF02384">
    <property type="entry name" value="N6_Mtase"/>
    <property type="match status" value="1"/>
</dbReference>
<keyword evidence="5" id="KW-0949">S-adenosyl-L-methionine</keyword>
<comment type="similarity">
    <text evidence="1">Belongs to the N(4)/N(6)-methyltransferase family.</text>
</comment>
<dbReference type="Gene3D" id="3.40.50.150">
    <property type="entry name" value="Vaccinia Virus protein VP39"/>
    <property type="match status" value="1"/>
</dbReference>
<keyword evidence="3 11" id="KW-0489">Methyltransferase</keyword>
<dbReference type="PANTHER" id="PTHR42933:SF3">
    <property type="entry name" value="TYPE I RESTRICTION ENZYME MJAVIII METHYLASE SUBUNIT"/>
    <property type="match status" value="1"/>
</dbReference>
<dbReference type="GO" id="GO:0008170">
    <property type="term" value="F:N-methyltransferase activity"/>
    <property type="evidence" value="ECO:0007669"/>
    <property type="project" value="InterPro"/>
</dbReference>
<evidence type="ECO:0000256" key="1">
    <source>
        <dbReference type="ARBA" id="ARBA00006594"/>
    </source>
</evidence>
<dbReference type="InterPro" id="IPR029063">
    <property type="entry name" value="SAM-dependent_MTases_sf"/>
</dbReference>
<reference evidence="11 12" key="1">
    <citation type="submission" date="2019-02" db="EMBL/GenBank/DDBJ databases">
        <title>Deep-cultivation of Planctomycetes and their phenomic and genomic characterization uncovers novel biology.</title>
        <authorList>
            <person name="Wiegand S."/>
            <person name="Jogler M."/>
            <person name="Boedeker C."/>
            <person name="Pinto D."/>
            <person name="Vollmers J."/>
            <person name="Rivas-Marin E."/>
            <person name="Kohn T."/>
            <person name="Peeters S.H."/>
            <person name="Heuer A."/>
            <person name="Rast P."/>
            <person name="Oberbeckmann S."/>
            <person name="Bunk B."/>
            <person name="Jeske O."/>
            <person name="Meyerdierks A."/>
            <person name="Storesund J.E."/>
            <person name="Kallscheuer N."/>
            <person name="Luecker S."/>
            <person name="Lage O.M."/>
            <person name="Pohl T."/>
            <person name="Merkel B.J."/>
            <person name="Hornburger P."/>
            <person name="Mueller R.-W."/>
            <person name="Bruemmer F."/>
            <person name="Labrenz M."/>
            <person name="Spormann A.M."/>
            <person name="Op den Camp H."/>
            <person name="Overmann J."/>
            <person name="Amann R."/>
            <person name="Jetten M.S.M."/>
            <person name="Mascher T."/>
            <person name="Medema M.H."/>
            <person name="Devos D.P."/>
            <person name="Kaster A.-K."/>
            <person name="Ovreas L."/>
            <person name="Rohde M."/>
            <person name="Galperin M.Y."/>
            <person name="Jogler C."/>
        </authorList>
    </citation>
    <scope>NUCLEOTIDE SEQUENCE [LARGE SCALE GENOMIC DNA]</scope>
    <source>
        <strain evidence="11 12">Pan161</strain>
    </source>
</reference>
<dbReference type="GO" id="GO:0009007">
    <property type="term" value="F:site-specific DNA-methyltransferase (adenine-specific) activity"/>
    <property type="evidence" value="ECO:0007669"/>
    <property type="project" value="UniProtKB-EC"/>
</dbReference>
<evidence type="ECO:0000256" key="5">
    <source>
        <dbReference type="ARBA" id="ARBA00022691"/>
    </source>
</evidence>
<evidence type="ECO:0000256" key="8">
    <source>
        <dbReference type="SAM" id="Coils"/>
    </source>
</evidence>
<evidence type="ECO:0000259" key="10">
    <source>
        <dbReference type="Pfam" id="PF12161"/>
    </source>
</evidence>
<dbReference type="InterPro" id="IPR022749">
    <property type="entry name" value="D12N6_MeTrfase_N"/>
</dbReference>
<dbReference type="PRINTS" id="PR00507">
    <property type="entry name" value="N12N6MTFRASE"/>
</dbReference>
<organism evidence="11 12">
    <name type="scientific">Gimesia algae</name>
    <dbReference type="NCBI Taxonomy" id="2527971"/>
    <lineage>
        <taxon>Bacteria</taxon>
        <taxon>Pseudomonadati</taxon>
        <taxon>Planctomycetota</taxon>
        <taxon>Planctomycetia</taxon>
        <taxon>Planctomycetales</taxon>
        <taxon>Planctomycetaceae</taxon>
        <taxon>Gimesia</taxon>
    </lineage>
</organism>
<dbReference type="InterPro" id="IPR038333">
    <property type="entry name" value="T1MK-like_N_sf"/>
</dbReference>
<dbReference type="Gene3D" id="1.20.1260.30">
    <property type="match status" value="1"/>
</dbReference>